<evidence type="ECO:0000256" key="6">
    <source>
        <dbReference type="ARBA" id="ARBA00022989"/>
    </source>
</evidence>
<evidence type="ECO:0000256" key="7">
    <source>
        <dbReference type="ARBA" id="ARBA00023136"/>
    </source>
</evidence>
<feature type="transmembrane region" description="Helical" evidence="9">
    <location>
        <begin position="15"/>
        <end position="37"/>
    </location>
</feature>
<keyword evidence="6 9" id="KW-1133">Transmembrane helix</keyword>
<comment type="subcellular location">
    <subcellularLocation>
        <location evidence="1 9">Cell inner membrane</location>
        <topology evidence="1 9">Multi-pass membrane protein</topology>
    </subcellularLocation>
</comment>
<accession>A0AAP3XSA1</accession>
<comment type="subunit">
    <text evidence="9">The complex comprises the extracytoplasmic solute receptor protein and the two transmembrane proteins.</text>
</comment>
<dbReference type="InterPro" id="IPR055348">
    <property type="entry name" value="DctQ"/>
</dbReference>
<feature type="transmembrane region" description="Helical" evidence="9">
    <location>
        <begin position="49"/>
        <end position="67"/>
    </location>
</feature>
<proteinExistence type="inferred from homology"/>
<gene>
    <name evidence="11" type="ORF">PZ740_10320</name>
</gene>
<dbReference type="GO" id="GO:0022857">
    <property type="term" value="F:transmembrane transporter activity"/>
    <property type="evidence" value="ECO:0007669"/>
    <property type="project" value="UniProtKB-UniRule"/>
</dbReference>
<feature type="transmembrane region" description="Helical" evidence="9">
    <location>
        <begin position="87"/>
        <end position="109"/>
    </location>
</feature>
<dbReference type="GO" id="GO:0005886">
    <property type="term" value="C:plasma membrane"/>
    <property type="evidence" value="ECO:0007669"/>
    <property type="project" value="UniProtKB-SubCell"/>
</dbReference>
<dbReference type="AlphaFoldDB" id="A0AAP3XSA1"/>
<feature type="domain" description="Tripartite ATP-independent periplasmic transporters DctQ component" evidence="10">
    <location>
        <begin position="27"/>
        <end position="149"/>
    </location>
</feature>
<dbReference type="Pfam" id="PF04290">
    <property type="entry name" value="DctQ"/>
    <property type="match status" value="1"/>
</dbReference>
<dbReference type="EMBL" id="JARGEQ010000092">
    <property type="protein sequence ID" value="MDF1586775.1"/>
    <property type="molecule type" value="Genomic_DNA"/>
</dbReference>
<evidence type="ECO:0000256" key="2">
    <source>
        <dbReference type="ARBA" id="ARBA00022448"/>
    </source>
</evidence>
<evidence type="ECO:0000256" key="3">
    <source>
        <dbReference type="ARBA" id="ARBA00022475"/>
    </source>
</evidence>
<keyword evidence="3" id="KW-1003">Cell membrane</keyword>
<evidence type="ECO:0000313" key="12">
    <source>
        <dbReference type="Proteomes" id="UP001301140"/>
    </source>
</evidence>
<keyword evidence="5 9" id="KW-0812">Transmembrane</keyword>
<dbReference type="RefSeq" id="WP_327789194.1">
    <property type="nucleotide sequence ID" value="NZ_JARGEQ010000092.1"/>
</dbReference>
<evidence type="ECO:0000256" key="5">
    <source>
        <dbReference type="ARBA" id="ARBA00022692"/>
    </source>
</evidence>
<dbReference type="InterPro" id="IPR007387">
    <property type="entry name" value="TRAP_DctQ"/>
</dbReference>
<comment type="function">
    <text evidence="9">Part of the tripartite ATP-independent periplasmic (TRAP) transport system.</text>
</comment>
<dbReference type="PANTHER" id="PTHR35011">
    <property type="entry name" value="2,3-DIKETO-L-GULONATE TRAP TRANSPORTER SMALL PERMEASE PROTEIN YIAM"/>
    <property type="match status" value="1"/>
</dbReference>
<evidence type="ECO:0000256" key="4">
    <source>
        <dbReference type="ARBA" id="ARBA00022519"/>
    </source>
</evidence>
<keyword evidence="4 9" id="KW-0997">Cell inner membrane</keyword>
<sequence>MTPVQMFRRVLEHSLVGFCIFLIVALTVLISAAAITRKFGVPFGWYDEVASVMLAWLTYYGAAYAALRRSHIGVPSIVGLMPPGVRVALVLFGQALVLGFFGLVAWFGWQVLVILEGDTMITLPWVPVRLTQSVIPIGAVLFIVADLLTLPERLAEAAQGAPARDGELAEVLR</sequence>
<comment type="caution">
    <text evidence="11">The sequence shown here is derived from an EMBL/GenBank/DDBJ whole genome shotgun (WGS) entry which is preliminary data.</text>
</comment>
<evidence type="ECO:0000256" key="9">
    <source>
        <dbReference type="RuleBase" id="RU369079"/>
    </source>
</evidence>
<dbReference type="Proteomes" id="UP001301140">
    <property type="component" value="Unassembled WGS sequence"/>
</dbReference>
<evidence type="ECO:0000313" key="11">
    <source>
        <dbReference type="EMBL" id="MDF1586775.1"/>
    </source>
</evidence>
<evidence type="ECO:0000256" key="8">
    <source>
        <dbReference type="ARBA" id="ARBA00038436"/>
    </source>
</evidence>
<dbReference type="PANTHER" id="PTHR35011:SF2">
    <property type="entry name" value="2,3-DIKETO-L-GULONATE TRAP TRANSPORTER SMALL PERMEASE PROTEIN YIAM"/>
    <property type="match status" value="1"/>
</dbReference>
<dbReference type="GO" id="GO:0015740">
    <property type="term" value="P:C4-dicarboxylate transport"/>
    <property type="evidence" value="ECO:0007669"/>
    <property type="project" value="TreeGrafter"/>
</dbReference>
<name>A0AAP3XSA1_9PROT</name>
<reference evidence="11 12" key="1">
    <citation type="submission" date="2023-03" db="EMBL/GenBank/DDBJ databases">
        <title>YIM 152171 draft genome.</title>
        <authorList>
            <person name="Yang Z."/>
        </authorList>
    </citation>
    <scope>NUCLEOTIDE SEQUENCE [LARGE SCALE GENOMIC DNA]</scope>
    <source>
        <strain evidence="11 12">YIM 152171</strain>
    </source>
</reference>
<evidence type="ECO:0000256" key="1">
    <source>
        <dbReference type="ARBA" id="ARBA00004429"/>
    </source>
</evidence>
<keyword evidence="7 9" id="KW-0472">Membrane</keyword>
<keyword evidence="12" id="KW-1185">Reference proteome</keyword>
<protein>
    <recommendedName>
        <fullName evidence="9">TRAP transporter small permease protein</fullName>
    </recommendedName>
</protein>
<keyword evidence="2 9" id="KW-0813">Transport</keyword>
<feature type="transmembrane region" description="Helical" evidence="9">
    <location>
        <begin position="129"/>
        <end position="150"/>
    </location>
</feature>
<comment type="similarity">
    <text evidence="8 9">Belongs to the TRAP transporter small permease family.</text>
</comment>
<organism evidence="11 12">
    <name type="scientific">Marinimicrococcus flavescens</name>
    <dbReference type="NCBI Taxonomy" id="3031815"/>
    <lineage>
        <taxon>Bacteria</taxon>
        <taxon>Pseudomonadati</taxon>
        <taxon>Pseudomonadota</taxon>
        <taxon>Alphaproteobacteria</taxon>
        <taxon>Geminicoccales</taxon>
        <taxon>Geminicoccaceae</taxon>
        <taxon>Marinimicrococcus</taxon>
    </lineage>
</organism>
<evidence type="ECO:0000259" key="10">
    <source>
        <dbReference type="Pfam" id="PF04290"/>
    </source>
</evidence>